<dbReference type="AlphaFoldDB" id="A0A078A6J3"/>
<proteinExistence type="predicted"/>
<feature type="compositionally biased region" description="Polar residues" evidence="2">
    <location>
        <begin position="229"/>
        <end position="238"/>
    </location>
</feature>
<dbReference type="EMBL" id="CCKQ01005192">
    <property type="protein sequence ID" value="CDW76349.1"/>
    <property type="molecule type" value="Genomic_DNA"/>
</dbReference>
<feature type="coiled-coil region" evidence="1">
    <location>
        <begin position="534"/>
        <end position="642"/>
    </location>
</feature>
<dbReference type="OrthoDB" id="10629585at2759"/>
<dbReference type="Proteomes" id="UP000039865">
    <property type="component" value="Unassembled WGS sequence"/>
</dbReference>
<feature type="region of interest" description="Disordered" evidence="2">
    <location>
        <begin position="689"/>
        <end position="723"/>
    </location>
</feature>
<feature type="compositionally biased region" description="Polar residues" evidence="2">
    <location>
        <begin position="246"/>
        <end position="266"/>
    </location>
</feature>
<feature type="region of interest" description="Disordered" evidence="2">
    <location>
        <begin position="229"/>
        <end position="266"/>
    </location>
</feature>
<keyword evidence="1" id="KW-0175">Coiled coil</keyword>
<keyword evidence="4" id="KW-1185">Reference proteome</keyword>
<evidence type="ECO:0000256" key="1">
    <source>
        <dbReference type="SAM" id="Coils"/>
    </source>
</evidence>
<evidence type="ECO:0000313" key="4">
    <source>
        <dbReference type="Proteomes" id="UP000039865"/>
    </source>
</evidence>
<feature type="compositionally biased region" description="Acidic residues" evidence="2">
    <location>
        <begin position="695"/>
        <end position="705"/>
    </location>
</feature>
<name>A0A078A6J3_STYLE</name>
<feature type="region of interest" description="Disordered" evidence="2">
    <location>
        <begin position="416"/>
        <end position="435"/>
    </location>
</feature>
<organism evidence="3 4">
    <name type="scientific">Stylonychia lemnae</name>
    <name type="common">Ciliate</name>
    <dbReference type="NCBI Taxonomy" id="5949"/>
    <lineage>
        <taxon>Eukaryota</taxon>
        <taxon>Sar</taxon>
        <taxon>Alveolata</taxon>
        <taxon>Ciliophora</taxon>
        <taxon>Intramacronucleata</taxon>
        <taxon>Spirotrichea</taxon>
        <taxon>Stichotrichia</taxon>
        <taxon>Sporadotrichida</taxon>
        <taxon>Oxytrichidae</taxon>
        <taxon>Stylonychinae</taxon>
        <taxon>Stylonychia</taxon>
    </lineage>
</organism>
<evidence type="ECO:0000313" key="3">
    <source>
        <dbReference type="EMBL" id="CDW76349.1"/>
    </source>
</evidence>
<feature type="compositionally biased region" description="Polar residues" evidence="2">
    <location>
        <begin position="418"/>
        <end position="430"/>
    </location>
</feature>
<reference evidence="3 4" key="1">
    <citation type="submission" date="2014-06" db="EMBL/GenBank/DDBJ databases">
        <authorList>
            <person name="Swart Estienne"/>
        </authorList>
    </citation>
    <scope>NUCLEOTIDE SEQUENCE [LARGE SCALE GENOMIC DNA]</scope>
    <source>
        <strain evidence="3 4">130c</strain>
    </source>
</reference>
<accession>A0A078A6J3</accession>
<gene>
    <name evidence="3" type="primary">Contig6770.g7242</name>
    <name evidence="3" type="ORF">STYLEM_5349</name>
</gene>
<evidence type="ECO:0000256" key="2">
    <source>
        <dbReference type="SAM" id="MobiDB-lite"/>
    </source>
</evidence>
<sequence>MAQRSKVNGQNKKMFNNFLESLEIGNNITQINMRNGRGQKRNQQLLNSIKYENMNDLQKSNQANPFKMMDDQKGRNLVNRSLCYESHNSSIQNNIGGNQVVPSGFMNQSFEYPSSITLTNNNTSSFGYMISQPNKSQDTKKMQQSQQIKQQLPLQTQQSSTLQTQLSQLQSNNSNQRNMVLNLSQLKNVNYQTQQKASNYAQHIVNSQAQQHFNQIYTLDYLKSTKASHYSKKSSISKQPKDITKRSGTTGGTESNNAPQITNQTNNSTIQHTPQIMMNNFNKHQMLSKNLIQSKSATKKKGRQIVQQQNHSGVSLRRIDKLRASSQLGHLASNNITIDFDTIAIRDGAQSTLAQIQNYQNTLSSIDNGDLIINSKNFHDNMHFNNTTNLNTAEHKQSTSGNSSLQNISNHINNSSIFMSGNKKSQGAPKSQQTQNQIQIQSQQLLYQQNISLELETKLHQREKELEKTNLSTSEKAQAKTEIYLTILDELSQKDRGFSQLLQKIKGGIQTAVKDLKKEREFQTKKTDEDKTEMSQLKQKSDGYEKIMREMKKQIASYKQEIQGIKKMESYLNLENYQKLINEFNTLYDHYKGLKSINKKLKMELKQSNQRERTFLKLLKKTKEYGEQAARLEQEYERLFKEDQRLGISVENLVIDSSEKRSPVLIDKGGVKIPKLDFTSIYIQREVVSSQNEGESNEENEESENESYYKEDQSEEEIDSKAKKDKFEKQKLEFKQKMLLGKA</sequence>
<protein>
    <submittedName>
        <fullName evidence="3">Uncharacterized protein</fullName>
    </submittedName>
</protein>
<dbReference type="InParanoid" id="A0A078A6J3"/>